<feature type="non-terminal residue" evidence="2">
    <location>
        <position position="1"/>
    </location>
</feature>
<dbReference type="Gene3D" id="3.30.70.3290">
    <property type="match status" value="1"/>
</dbReference>
<feature type="non-terminal residue" evidence="2">
    <location>
        <position position="548"/>
    </location>
</feature>
<dbReference type="InterPro" id="IPR014043">
    <property type="entry name" value="Acyl_transferase_dom"/>
</dbReference>
<protein>
    <recommendedName>
        <fullName evidence="1">Ketosynthase family 3 (KS3) domain-containing protein</fullName>
    </recommendedName>
</protein>
<evidence type="ECO:0000259" key="1">
    <source>
        <dbReference type="PROSITE" id="PS52004"/>
    </source>
</evidence>
<dbReference type="InterPro" id="IPR016039">
    <property type="entry name" value="Thiolase-like"/>
</dbReference>
<dbReference type="PROSITE" id="PS52004">
    <property type="entry name" value="KS3_2"/>
    <property type="match status" value="1"/>
</dbReference>
<dbReference type="Gene3D" id="3.40.47.10">
    <property type="match status" value="1"/>
</dbReference>
<dbReference type="Gene3D" id="3.40.366.10">
    <property type="entry name" value="Malonyl-Coenzyme A Acyl Carrier Protein, domain 2"/>
    <property type="match status" value="1"/>
</dbReference>
<sequence length="548" mass="60266">DDKYEVVISGIGGRFPESDNVDELKKNLFDKVNMVTLDDRRWVRGDLDVPEALGKLKDLDLFDTTFFSIHRKLCENMDALTKQCMERTYEAIFDAGFNPVELNGSNTAVFMASTVSESEFISIFDTKKSAGFGILGHNRSMQANRVSYAFNFTGPSYSLDCTWSGGMQGLEMAKTMIGEGHVSAALVGVSSLVRHPTISLQILGMGRLNFDDKVKSFSADADGYNRSEAVVVLFLQRAEDARRSYASLIHTKTWNFGDRSTFFDQTTYDSFKDLLSDTYTEANIDPDSIAFLEADGSACPKADAIELNAVEEVLCKRRSKPLLIGSVKSNLGHTEASASLVSVVKALIALDTGRIPANLHYSSPNPNVPGLLSGKLKVVTEEIPLEGNIVAVTSFGLAGTYGHTILMKNKKIKKEGNEMSRQPSDDLPRLIVVSGREVNSMQNIIKQLEEMPLDEEFVALMHSAFLKATMLHMIRGYVILPKLETSESEVQPLSKTKELPVWFVFSGMGSQWAGMGEQLLEIPVFAVAIDKCEAALASKGISVRNIIT</sequence>
<dbReference type="Pfam" id="PF02801">
    <property type="entry name" value="Ketoacyl-synt_C"/>
    <property type="match status" value="1"/>
</dbReference>
<dbReference type="InterPro" id="IPR014031">
    <property type="entry name" value="Ketoacyl_synth_C"/>
</dbReference>
<dbReference type="InterPro" id="IPR001227">
    <property type="entry name" value="Ac_transferase_dom_sf"/>
</dbReference>
<evidence type="ECO:0000313" key="2">
    <source>
        <dbReference type="EMBL" id="JAS09589.1"/>
    </source>
</evidence>
<dbReference type="PANTHER" id="PTHR43775">
    <property type="entry name" value="FATTY ACID SYNTHASE"/>
    <property type="match status" value="1"/>
</dbReference>
<dbReference type="SMART" id="SM00825">
    <property type="entry name" value="PKS_KS"/>
    <property type="match status" value="1"/>
</dbReference>
<dbReference type="PANTHER" id="PTHR43775:SF23">
    <property type="entry name" value="FATTY ACID SYNTHASE 3"/>
    <property type="match status" value="1"/>
</dbReference>
<organism evidence="2">
    <name type="scientific">Clastoptera arizonana</name>
    <name type="common">Arizona spittle bug</name>
    <dbReference type="NCBI Taxonomy" id="38151"/>
    <lineage>
        <taxon>Eukaryota</taxon>
        <taxon>Metazoa</taxon>
        <taxon>Ecdysozoa</taxon>
        <taxon>Arthropoda</taxon>
        <taxon>Hexapoda</taxon>
        <taxon>Insecta</taxon>
        <taxon>Pterygota</taxon>
        <taxon>Neoptera</taxon>
        <taxon>Paraneoptera</taxon>
        <taxon>Hemiptera</taxon>
        <taxon>Auchenorrhyncha</taxon>
        <taxon>Cercopoidea</taxon>
        <taxon>Clastopteridae</taxon>
        <taxon>Clastoptera</taxon>
    </lineage>
</organism>
<name>A0A1B6C8E9_9HEMI</name>
<dbReference type="Pfam" id="PF16197">
    <property type="entry name" value="KAsynt_C_assoc"/>
    <property type="match status" value="1"/>
</dbReference>
<dbReference type="GO" id="GO:0004312">
    <property type="term" value="F:fatty acid synthase activity"/>
    <property type="evidence" value="ECO:0007669"/>
    <property type="project" value="TreeGrafter"/>
</dbReference>
<dbReference type="CDD" id="cd00833">
    <property type="entry name" value="PKS"/>
    <property type="match status" value="1"/>
</dbReference>
<accession>A0A1B6C8E9</accession>
<dbReference type="Pfam" id="PF00109">
    <property type="entry name" value="ketoacyl-synt"/>
    <property type="match status" value="1"/>
</dbReference>
<dbReference type="InterPro" id="IPR050091">
    <property type="entry name" value="PKS_NRPS_Biosynth_Enz"/>
</dbReference>
<proteinExistence type="predicted"/>
<dbReference type="SUPFAM" id="SSF52151">
    <property type="entry name" value="FabD/lysophospholipase-like"/>
    <property type="match status" value="1"/>
</dbReference>
<reference evidence="2" key="1">
    <citation type="submission" date="2015-12" db="EMBL/GenBank/DDBJ databases">
        <title>De novo transcriptome assembly of four potential Pierce s Disease insect vectors from Arizona vineyards.</title>
        <authorList>
            <person name="Tassone E.E."/>
        </authorList>
    </citation>
    <scope>NUCLEOTIDE SEQUENCE</scope>
</reference>
<dbReference type="GO" id="GO:0006633">
    <property type="term" value="P:fatty acid biosynthetic process"/>
    <property type="evidence" value="ECO:0007669"/>
    <property type="project" value="TreeGrafter"/>
</dbReference>
<dbReference type="AlphaFoldDB" id="A0A1B6C8E9"/>
<dbReference type="InterPro" id="IPR032821">
    <property type="entry name" value="PKS_assoc"/>
</dbReference>
<dbReference type="SUPFAM" id="SSF53901">
    <property type="entry name" value="Thiolase-like"/>
    <property type="match status" value="1"/>
</dbReference>
<dbReference type="InterPro" id="IPR020841">
    <property type="entry name" value="PKS_Beta-ketoAc_synthase_dom"/>
</dbReference>
<dbReference type="Pfam" id="PF00698">
    <property type="entry name" value="Acyl_transf_1"/>
    <property type="match status" value="1"/>
</dbReference>
<feature type="domain" description="Ketosynthase family 3 (KS3)" evidence="1">
    <location>
        <begin position="3"/>
        <end position="408"/>
    </location>
</feature>
<gene>
    <name evidence="2" type="ORF">g.1131</name>
</gene>
<dbReference type="InterPro" id="IPR016035">
    <property type="entry name" value="Acyl_Trfase/lysoPLipase"/>
</dbReference>
<dbReference type="InterPro" id="IPR014030">
    <property type="entry name" value="Ketoacyl_synth_N"/>
</dbReference>
<dbReference type="EMBL" id="GEDC01027709">
    <property type="protein sequence ID" value="JAS09589.1"/>
    <property type="molecule type" value="Transcribed_RNA"/>
</dbReference>